<feature type="transmembrane region" description="Helical" evidence="2">
    <location>
        <begin position="71"/>
        <end position="90"/>
    </location>
</feature>
<keyword evidence="4" id="KW-1185">Reference proteome</keyword>
<dbReference type="AlphaFoldDB" id="F4PW52"/>
<evidence type="ECO:0000256" key="1">
    <source>
        <dbReference type="SAM" id="MobiDB-lite"/>
    </source>
</evidence>
<feature type="compositionally biased region" description="Low complexity" evidence="1">
    <location>
        <begin position="1"/>
        <end position="29"/>
    </location>
</feature>
<proteinExistence type="predicted"/>
<feature type="region of interest" description="Disordered" evidence="1">
    <location>
        <begin position="333"/>
        <end position="360"/>
    </location>
</feature>
<feature type="transmembrane region" description="Helical" evidence="2">
    <location>
        <begin position="122"/>
        <end position="150"/>
    </location>
</feature>
<evidence type="ECO:0000313" key="4">
    <source>
        <dbReference type="Proteomes" id="UP000007797"/>
    </source>
</evidence>
<evidence type="ECO:0008006" key="5">
    <source>
        <dbReference type="Google" id="ProtNLM"/>
    </source>
</evidence>
<protein>
    <recommendedName>
        <fullName evidence="5">Transmembrane protein</fullName>
    </recommendedName>
</protein>
<dbReference type="RefSeq" id="XP_004367199.1">
    <property type="nucleotide sequence ID" value="XM_004367142.1"/>
</dbReference>
<accession>F4PW52</accession>
<evidence type="ECO:0000256" key="2">
    <source>
        <dbReference type="SAM" id="Phobius"/>
    </source>
</evidence>
<dbReference type="GeneID" id="14872357"/>
<feature type="transmembrane region" description="Helical" evidence="2">
    <location>
        <begin position="213"/>
        <end position="240"/>
    </location>
</feature>
<feature type="transmembrane region" description="Helical" evidence="2">
    <location>
        <begin position="97"/>
        <end position="116"/>
    </location>
</feature>
<feature type="compositionally biased region" description="Pro residues" evidence="1">
    <location>
        <begin position="37"/>
        <end position="46"/>
    </location>
</feature>
<keyword evidence="2" id="KW-0472">Membrane</keyword>
<dbReference type="OMA" id="LVINHAK"/>
<organism evidence="3 4">
    <name type="scientific">Cavenderia fasciculata</name>
    <name type="common">Slime mold</name>
    <name type="synonym">Dictyostelium fasciculatum</name>
    <dbReference type="NCBI Taxonomy" id="261658"/>
    <lineage>
        <taxon>Eukaryota</taxon>
        <taxon>Amoebozoa</taxon>
        <taxon>Evosea</taxon>
        <taxon>Eumycetozoa</taxon>
        <taxon>Dictyostelia</taxon>
        <taxon>Acytosteliales</taxon>
        <taxon>Cavenderiaceae</taxon>
        <taxon>Cavenderia</taxon>
    </lineage>
</organism>
<gene>
    <name evidence="3" type="ORF">DFA_07337</name>
</gene>
<dbReference type="Proteomes" id="UP000007797">
    <property type="component" value="Unassembled WGS sequence"/>
</dbReference>
<feature type="transmembrane region" description="Helical" evidence="2">
    <location>
        <begin position="261"/>
        <end position="281"/>
    </location>
</feature>
<feature type="region of interest" description="Disordered" evidence="1">
    <location>
        <begin position="1"/>
        <end position="54"/>
    </location>
</feature>
<dbReference type="KEGG" id="dfa:DFA_07337"/>
<dbReference type="EMBL" id="GL883013">
    <property type="protein sequence ID" value="EGG20216.1"/>
    <property type="molecule type" value="Genomic_DNA"/>
</dbReference>
<sequence length="360" mass="40930">MAPPKNNTNPPTTTNTTKKQPTTLTTKKTVSFVTPTPQSPPPPPPTSTTTTKDNDMHESFLDFKESIFNDWRKAGIGLTIVYIIGVLLLLPFFVSPAVVVICMIPFIPLAYVYGWIEHKLPYFWFVIFSFVIIGGLGDSVSDVMLLVEGIKVLYFGGGGTTFDNDQDSSLFFVRLAITFIGPVLAFIVDVKIFTYGTKQKDQSSMMGAGSLAVILYAIFWKAFVIVARVFYFGRVVYLAIKEKTMHFSKSDVYKNHLIETQLLLDFIFVSFPLGILTLLEITMFGKELDFGSETFWELFKLTMLVIDMFGLTYFVYFIILGYSRRFFHHHGHHNHDEEHHSHHGHVQKESQPLLKDDHIV</sequence>
<reference evidence="4" key="1">
    <citation type="journal article" date="2011" name="Genome Res.">
        <title>Phylogeny-wide analysis of social amoeba genomes highlights ancient origins for complex intercellular communication.</title>
        <authorList>
            <person name="Heidel A.J."/>
            <person name="Lawal H.M."/>
            <person name="Felder M."/>
            <person name="Schilde C."/>
            <person name="Helps N.R."/>
            <person name="Tunggal B."/>
            <person name="Rivero F."/>
            <person name="John U."/>
            <person name="Schleicher M."/>
            <person name="Eichinger L."/>
            <person name="Platzer M."/>
            <person name="Noegel A.A."/>
            <person name="Schaap P."/>
            <person name="Gloeckner G."/>
        </authorList>
    </citation>
    <scope>NUCLEOTIDE SEQUENCE [LARGE SCALE GENOMIC DNA]</scope>
    <source>
        <strain evidence="4">SH3</strain>
    </source>
</reference>
<dbReference type="OrthoDB" id="10627840at2759"/>
<feature type="transmembrane region" description="Helical" evidence="2">
    <location>
        <begin position="301"/>
        <end position="322"/>
    </location>
</feature>
<name>F4PW52_CACFS</name>
<feature type="transmembrane region" description="Helical" evidence="2">
    <location>
        <begin position="171"/>
        <end position="193"/>
    </location>
</feature>
<keyword evidence="2" id="KW-0812">Transmembrane</keyword>
<keyword evidence="2" id="KW-1133">Transmembrane helix</keyword>
<evidence type="ECO:0000313" key="3">
    <source>
        <dbReference type="EMBL" id="EGG20216.1"/>
    </source>
</evidence>